<evidence type="ECO:0000313" key="1">
    <source>
        <dbReference type="EMBL" id="MFD1045571.1"/>
    </source>
</evidence>
<sequence>MPTPKPLPVVLTEDERRALTGWSRRPTESPSLALRSRIVLACAENDNNGQVAEQLGVSRNTVSKWRNRFVTARLPGLFDEPRSGAPRRITDEQVKQVVVRTLAAPARPLRRRRKPPTGIST</sequence>
<dbReference type="EMBL" id="JBHTIS010000342">
    <property type="protein sequence ID" value="MFD1045571.1"/>
    <property type="molecule type" value="Genomic_DNA"/>
</dbReference>
<proteinExistence type="predicted"/>
<name>A0ABW3M4G4_9PSEU</name>
<dbReference type="Pfam" id="PF13551">
    <property type="entry name" value="HTH_29"/>
    <property type="match status" value="1"/>
</dbReference>
<evidence type="ECO:0000313" key="2">
    <source>
        <dbReference type="Proteomes" id="UP001597045"/>
    </source>
</evidence>
<protein>
    <submittedName>
        <fullName evidence="1">Transposase</fullName>
    </submittedName>
</protein>
<gene>
    <name evidence="1" type="ORF">ACFQ1S_08265</name>
</gene>
<dbReference type="InterPro" id="IPR009057">
    <property type="entry name" value="Homeodomain-like_sf"/>
</dbReference>
<accession>A0ABW3M4G4</accession>
<dbReference type="Proteomes" id="UP001597045">
    <property type="component" value="Unassembled WGS sequence"/>
</dbReference>
<comment type="caution">
    <text evidence="1">The sequence shown here is derived from an EMBL/GenBank/DDBJ whole genome shotgun (WGS) entry which is preliminary data.</text>
</comment>
<organism evidence="1 2">
    <name type="scientific">Kibdelosporangium lantanae</name>
    <dbReference type="NCBI Taxonomy" id="1497396"/>
    <lineage>
        <taxon>Bacteria</taxon>
        <taxon>Bacillati</taxon>
        <taxon>Actinomycetota</taxon>
        <taxon>Actinomycetes</taxon>
        <taxon>Pseudonocardiales</taxon>
        <taxon>Pseudonocardiaceae</taxon>
        <taxon>Kibdelosporangium</taxon>
    </lineage>
</organism>
<reference evidence="2" key="1">
    <citation type="journal article" date="2019" name="Int. J. Syst. Evol. Microbiol.">
        <title>The Global Catalogue of Microorganisms (GCM) 10K type strain sequencing project: providing services to taxonomists for standard genome sequencing and annotation.</title>
        <authorList>
            <consortium name="The Broad Institute Genomics Platform"/>
            <consortium name="The Broad Institute Genome Sequencing Center for Infectious Disease"/>
            <person name="Wu L."/>
            <person name="Ma J."/>
        </authorList>
    </citation>
    <scope>NUCLEOTIDE SEQUENCE [LARGE SCALE GENOMIC DNA]</scope>
    <source>
        <strain evidence="2">JCM 31486</strain>
    </source>
</reference>
<dbReference type="SUPFAM" id="SSF46689">
    <property type="entry name" value="Homeodomain-like"/>
    <property type="match status" value="1"/>
</dbReference>
<keyword evidence="2" id="KW-1185">Reference proteome</keyword>